<dbReference type="AlphaFoldDB" id="A0A1Y2FXF7"/>
<dbReference type="InParanoid" id="A0A1Y2FXF7"/>
<dbReference type="OrthoDB" id="9993796at2759"/>
<dbReference type="PRINTS" id="PR00420">
    <property type="entry name" value="RNGMNOXGNASE"/>
</dbReference>
<keyword evidence="3" id="KW-0274">FAD</keyword>
<evidence type="ECO:0000256" key="2">
    <source>
        <dbReference type="ARBA" id="ARBA00022630"/>
    </source>
</evidence>
<dbReference type="Gene3D" id="3.50.50.60">
    <property type="entry name" value="FAD/NAD(P)-binding domain"/>
    <property type="match status" value="1"/>
</dbReference>
<evidence type="ECO:0000313" key="9">
    <source>
        <dbReference type="Proteomes" id="UP000193467"/>
    </source>
</evidence>
<evidence type="ECO:0000256" key="1">
    <source>
        <dbReference type="ARBA" id="ARBA00007992"/>
    </source>
</evidence>
<feature type="domain" description="FAD-binding" evidence="7">
    <location>
        <begin position="91"/>
        <end position="468"/>
    </location>
</feature>
<accession>A0A1Y2FXF7</accession>
<organism evidence="8 9">
    <name type="scientific">Leucosporidium creatinivorum</name>
    <dbReference type="NCBI Taxonomy" id="106004"/>
    <lineage>
        <taxon>Eukaryota</taxon>
        <taxon>Fungi</taxon>
        <taxon>Dikarya</taxon>
        <taxon>Basidiomycota</taxon>
        <taxon>Pucciniomycotina</taxon>
        <taxon>Microbotryomycetes</taxon>
        <taxon>Leucosporidiales</taxon>
        <taxon>Leucosporidium</taxon>
    </lineage>
</organism>
<protein>
    <recommendedName>
        <fullName evidence="7">FAD-binding domain-containing protein</fullName>
    </recommendedName>
</protein>
<dbReference type="SUPFAM" id="SSF51905">
    <property type="entry name" value="FAD/NAD(P)-binding domain"/>
    <property type="match status" value="1"/>
</dbReference>
<dbReference type="PANTHER" id="PTHR13789:SF236">
    <property type="entry name" value="MONOOXYGENASE, PUTATIVE (AFU_ORTHOLOGUE AFUA_6G12060)-RELATED"/>
    <property type="match status" value="1"/>
</dbReference>
<comment type="caution">
    <text evidence="8">The sequence shown here is derived from an EMBL/GenBank/DDBJ whole genome shotgun (WGS) entry which is preliminary data.</text>
</comment>
<keyword evidence="2" id="KW-0285">Flavoprotein</keyword>
<keyword evidence="5" id="KW-0503">Monooxygenase</keyword>
<feature type="region of interest" description="Disordered" evidence="6">
    <location>
        <begin position="1"/>
        <end position="45"/>
    </location>
</feature>
<feature type="compositionally biased region" description="Polar residues" evidence="6">
    <location>
        <begin position="272"/>
        <end position="283"/>
    </location>
</feature>
<gene>
    <name evidence="8" type="ORF">BCR35DRAFT_350689</name>
</gene>
<dbReference type="InterPro" id="IPR050493">
    <property type="entry name" value="FAD-dep_Monooxygenase_BioMet"/>
</dbReference>
<proteinExistence type="inferred from homology"/>
<dbReference type="GO" id="GO:0004497">
    <property type="term" value="F:monooxygenase activity"/>
    <property type="evidence" value="ECO:0007669"/>
    <property type="project" value="UniProtKB-KW"/>
</dbReference>
<feature type="region of interest" description="Disordered" evidence="6">
    <location>
        <begin position="270"/>
        <end position="289"/>
    </location>
</feature>
<evidence type="ECO:0000256" key="6">
    <source>
        <dbReference type="SAM" id="MobiDB-lite"/>
    </source>
</evidence>
<sequence>MKFNISLRGSSKKRTKEVKEEKAPPLPLATPPDSPTKASTFSWSSSTVAAAEQESTYPSLLSTFSKASLSEPPASAAAPPPFSFHSDQKLSAIVVGAGFAGLSAAIGLARQGWSVTIVERSGGPSKHGDCLTIGANAAKIIRRWGGGEVFDEMWQISAQGGAWLMKDEKGETLRTEDLRDFPALYGAPVLQGHRGQFLGLLGLEARLNLVNIRLSMEVVRYIDSKKSPGLVVFDGKHEETLFADVIVVADGFNSKSRELIVDSSRPTFLRPQPSTSTLDTSFTSPPPTSNYSVHRGLVRSEAIRANPRTAYLLDGCSRTWLGDDCHLTMTPLDKGRQISFNFIHSDFRGGPATLDWRQRRPISEVLELIEGWDDTLVEAIKTFGTYLHWAKTEEDAAERWTSAGGKIILIGDAVHPLPPSSFQGGSQAIEDGASLAVCLALSGGREGVPRALRAFESMRKPRVAEALEAGKQQRSLWHTWRSTGRLASHLDLLIAKFYHYDAELQTLAMFERTVQRGDEPSWAMAEGRKSEVLAKLQVDKHPPLGELFEQGKPRPRR</sequence>
<name>A0A1Y2FXF7_9BASI</name>
<dbReference type="STRING" id="106004.A0A1Y2FXF7"/>
<feature type="compositionally biased region" description="Pro residues" evidence="6">
    <location>
        <begin position="24"/>
        <end position="34"/>
    </location>
</feature>
<dbReference type="GO" id="GO:0071949">
    <property type="term" value="F:FAD binding"/>
    <property type="evidence" value="ECO:0007669"/>
    <property type="project" value="InterPro"/>
</dbReference>
<evidence type="ECO:0000313" key="8">
    <source>
        <dbReference type="EMBL" id="ORY88752.1"/>
    </source>
</evidence>
<comment type="similarity">
    <text evidence="1">Belongs to the paxM FAD-dependent monooxygenase family.</text>
</comment>
<dbReference type="EMBL" id="MCGR01000008">
    <property type="protein sequence ID" value="ORY88752.1"/>
    <property type="molecule type" value="Genomic_DNA"/>
</dbReference>
<reference evidence="8 9" key="1">
    <citation type="submission" date="2016-07" db="EMBL/GenBank/DDBJ databases">
        <title>Pervasive Adenine N6-methylation of Active Genes in Fungi.</title>
        <authorList>
            <consortium name="DOE Joint Genome Institute"/>
            <person name="Mondo S.J."/>
            <person name="Dannebaum R.O."/>
            <person name="Kuo R.C."/>
            <person name="Labutti K."/>
            <person name="Haridas S."/>
            <person name="Kuo A."/>
            <person name="Salamov A."/>
            <person name="Ahrendt S.R."/>
            <person name="Lipzen A."/>
            <person name="Sullivan W."/>
            <person name="Andreopoulos W.B."/>
            <person name="Clum A."/>
            <person name="Lindquist E."/>
            <person name="Daum C."/>
            <person name="Ramamoorthy G.K."/>
            <person name="Gryganskyi A."/>
            <person name="Culley D."/>
            <person name="Magnuson J.K."/>
            <person name="James T.Y."/>
            <person name="O'Malley M.A."/>
            <person name="Stajich J.E."/>
            <person name="Spatafora J.W."/>
            <person name="Visel A."/>
            <person name="Grigoriev I.V."/>
        </authorList>
    </citation>
    <scope>NUCLEOTIDE SEQUENCE [LARGE SCALE GENOMIC DNA]</scope>
    <source>
        <strain evidence="8 9">62-1032</strain>
    </source>
</reference>
<dbReference type="InterPro" id="IPR036188">
    <property type="entry name" value="FAD/NAD-bd_sf"/>
</dbReference>
<keyword evidence="9" id="KW-1185">Reference proteome</keyword>
<dbReference type="Proteomes" id="UP000193467">
    <property type="component" value="Unassembled WGS sequence"/>
</dbReference>
<dbReference type="InterPro" id="IPR002938">
    <property type="entry name" value="FAD-bd"/>
</dbReference>
<dbReference type="PANTHER" id="PTHR13789">
    <property type="entry name" value="MONOOXYGENASE"/>
    <property type="match status" value="1"/>
</dbReference>
<evidence type="ECO:0000256" key="4">
    <source>
        <dbReference type="ARBA" id="ARBA00023002"/>
    </source>
</evidence>
<evidence type="ECO:0000256" key="5">
    <source>
        <dbReference type="ARBA" id="ARBA00023033"/>
    </source>
</evidence>
<keyword evidence="4" id="KW-0560">Oxidoreductase</keyword>
<evidence type="ECO:0000259" key="7">
    <source>
        <dbReference type="Pfam" id="PF01494"/>
    </source>
</evidence>
<evidence type="ECO:0000256" key="3">
    <source>
        <dbReference type="ARBA" id="ARBA00022827"/>
    </source>
</evidence>
<dbReference type="Pfam" id="PF01494">
    <property type="entry name" value="FAD_binding_3"/>
    <property type="match status" value="1"/>
</dbReference>
<dbReference type="SUPFAM" id="SSF54373">
    <property type="entry name" value="FAD-linked reductases, C-terminal domain"/>
    <property type="match status" value="1"/>
</dbReference>